<keyword evidence="3" id="KW-1015">Disulfide bond</keyword>
<evidence type="ECO:0000256" key="2">
    <source>
        <dbReference type="ARBA" id="ARBA00022966"/>
    </source>
</evidence>
<dbReference type="InterPro" id="IPR013783">
    <property type="entry name" value="Ig-like_fold"/>
</dbReference>
<dbReference type="OrthoDB" id="6359008at2759"/>
<evidence type="ECO:0000313" key="7">
    <source>
        <dbReference type="Proteomes" id="UP000030765"/>
    </source>
</evidence>
<evidence type="ECO:0000259" key="4">
    <source>
        <dbReference type="SMART" id="SM01361"/>
    </source>
</evidence>
<dbReference type="GO" id="GO:0004866">
    <property type="term" value="F:endopeptidase inhibitor activity"/>
    <property type="evidence" value="ECO:0007669"/>
    <property type="project" value="InterPro"/>
</dbReference>
<dbReference type="Gene3D" id="2.60.40.690">
    <property type="entry name" value="Alpha-macroglobulin, receptor-binding domain"/>
    <property type="match status" value="1"/>
</dbReference>
<dbReference type="Gene3D" id="2.60.40.1930">
    <property type="match status" value="1"/>
</dbReference>
<dbReference type="InterPro" id="IPR009048">
    <property type="entry name" value="A-macroglobulin_rcpt-bd"/>
</dbReference>
<dbReference type="Proteomes" id="UP000030765">
    <property type="component" value="Unassembled WGS sequence"/>
</dbReference>
<feature type="domain" description="Alpha-macroglobulin receptor-binding" evidence="4">
    <location>
        <begin position="1158"/>
        <end position="1246"/>
    </location>
</feature>
<dbReference type="Pfam" id="PF01835">
    <property type="entry name" value="MG2"/>
    <property type="match status" value="1"/>
</dbReference>
<dbReference type="Pfam" id="PF00207">
    <property type="entry name" value="A2M"/>
    <property type="match status" value="1"/>
</dbReference>
<evidence type="ECO:0000313" key="6">
    <source>
        <dbReference type="EnsemblMetazoa" id="ASIC008651-PA"/>
    </source>
</evidence>
<dbReference type="InterPro" id="IPR002890">
    <property type="entry name" value="MG2"/>
</dbReference>
<dbReference type="SUPFAM" id="SSF48239">
    <property type="entry name" value="Terpenoid cyclases/Protein prenyltransferases"/>
    <property type="match status" value="1"/>
</dbReference>
<protein>
    <submittedName>
        <fullName evidence="5">AGAP008654-PA-like protein</fullName>
    </submittedName>
</protein>
<dbReference type="PANTHER" id="PTHR11412:SF136">
    <property type="entry name" value="CD109 ANTIGEN"/>
    <property type="match status" value="1"/>
</dbReference>
<dbReference type="Gene3D" id="2.60.40.1940">
    <property type="match status" value="1"/>
</dbReference>
<reference evidence="6" key="2">
    <citation type="submission" date="2020-05" db="UniProtKB">
        <authorList>
            <consortium name="EnsemblMetazoa"/>
        </authorList>
    </citation>
    <scope>IDENTIFICATION</scope>
</reference>
<dbReference type="GO" id="GO:0005615">
    <property type="term" value="C:extracellular space"/>
    <property type="evidence" value="ECO:0007669"/>
    <property type="project" value="InterPro"/>
</dbReference>
<evidence type="ECO:0000256" key="3">
    <source>
        <dbReference type="ARBA" id="ARBA00023157"/>
    </source>
</evidence>
<keyword evidence="2" id="KW-0882">Thioester bond</keyword>
<keyword evidence="7" id="KW-1185">Reference proteome</keyword>
<dbReference type="EMBL" id="KE525057">
    <property type="protein sequence ID" value="KFB40972.1"/>
    <property type="molecule type" value="Genomic_DNA"/>
</dbReference>
<dbReference type="InterPro" id="IPR036595">
    <property type="entry name" value="A-macroglobulin_rcpt-bd_sf"/>
</dbReference>
<dbReference type="PANTHER" id="PTHR11412">
    <property type="entry name" value="MACROGLOBULIN / COMPLEMENT"/>
    <property type="match status" value="1"/>
</dbReference>
<dbReference type="VEuPathDB" id="VectorBase:ASIS011511"/>
<name>A0A084VSM8_ANOSI</name>
<sequence>MLQLNASFIDGEECYSGARVRRQIRSPQGGAEVVLFTEIPVEHRPRVLIQMSHPVYTPGDYVKYRILLTDGLTKPLDKSTGSLPVTIALRHTTQHTVGSWVVQLDPGAVYNGQYLLTDDRDLGDWNLTATVDGQTTTKPFEVRHYSAPVHQISVEVDRMDMDKLKLNINANYIFGKPMQGTMTVTISGGDVPFSPIQKPISEQGKVMLLIPMEQIFDLGEDEFPAPPDVRVITVTVTVETSNGISSRTYHHTKPITVHPDNHQLTLHRMVGFDPEQNATLLVKLTPLSKNTILVDRQVTVSTQLWDEDENMILREDTFTRTVEKDGTAVLSVPTTDATTSVIFAVEYKALKSSFTVESSYNPELYVRILPAEVRASLTLGIASSHRLDGYVVVVRNHTGEVLDRIVIHESDSQESYFEYDLRRTGGLKNVHLFAKVNDGDRLVQTSISHEEPRLPSKSSISLEETNKSHEITVNTLSNLGVVGIAVYEGLLDWGNIDQINRYMMFNGSLYATPDEFFAEYANQVFITPSVKPDPSEPRSQLSEQPSTKFNQLLLWQHNASADPKFEFKIPAHVSQLTVTAFTFSSTTGLDVPVPIYWERNDVIKIHIHAPYSARKLEPVMVDVYVVNNRDRRINFLLVELQNTANEFQFLNNSGRIDAVKKTVFGSLEAMEVQRVEFLIKPKKLGPIVLKAIAYTLDDVFAMDETVLRTVPESELKTETIMRPFSIQGSVMKVSEKLSIPPMVDQGTEKITLELRHEQNQMATLPASLLLDPLVQADPFTMAVKASLTLDVLRMGEIHWPELDAEANAMVADSLDKMKGLVKPDGSFEIEGYRPGSFAACWGTIVAAKALTFAQPHSRDVKDSSGKALMDALAWLKGRQANDGHFCGGEVLDTEQRVEVTSQALLAFSSTGKHSWQYQTVINNARGYLRSTVTVLNDPYHLALVAYAMQYSARIKTGMETDAYLSETVNYALEALWVHKKTSPSQNFVWWDSPSNRSLEATSYTLLMLTSKKLLLESAPLVNWIKRQSYRRMPPVVTPDSHVALRALMSYAEHTTFLHQEYTAVVVAKDRSREIYNATLQRYSATHVLTLPPTTRSVSFTINGTITGTMQIIYSYMENVAQHRSRFNLQIVRYDESDMDYVYWGICVRFQPRRSLERTRMVTCEFSFPSGYIALDDSVEELQGLDEIVSVTTRNKETVLAVTFEEITVQGRCFNVTGFRRKRLDKVLPGELKVFDVTDPCKCWILLLCFAQN</sequence>
<organism evidence="5">
    <name type="scientific">Anopheles sinensis</name>
    <name type="common">Mosquito</name>
    <dbReference type="NCBI Taxonomy" id="74873"/>
    <lineage>
        <taxon>Eukaryota</taxon>
        <taxon>Metazoa</taxon>
        <taxon>Ecdysozoa</taxon>
        <taxon>Arthropoda</taxon>
        <taxon>Hexapoda</taxon>
        <taxon>Insecta</taxon>
        <taxon>Pterygota</taxon>
        <taxon>Neoptera</taxon>
        <taxon>Endopterygota</taxon>
        <taxon>Diptera</taxon>
        <taxon>Nematocera</taxon>
        <taxon>Culicoidea</taxon>
        <taxon>Culicidae</taxon>
        <taxon>Anophelinae</taxon>
        <taxon>Anopheles</taxon>
    </lineage>
</organism>
<dbReference type="EMBL" id="ATLV01016091">
    <property type="status" value="NOT_ANNOTATED_CDS"/>
    <property type="molecule type" value="Genomic_DNA"/>
</dbReference>
<dbReference type="AlphaFoldDB" id="A0A084VSM8"/>
<evidence type="ECO:0000256" key="1">
    <source>
        <dbReference type="ARBA" id="ARBA00022729"/>
    </source>
</evidence>
<dbReference type="Pfam" id="PF07677">
    <property type="entry name" value="A2M_recep"/>
    <property type="match status" value="1"/>
</dbReference>
<accession>A0A084VSM8</accession>
<keyword evidence="1" id="KW-0732">Signal</keyword>
<dbReference type="SMART" id="SM01361">
    <property type="entry name" value="A2M_recep"/>
    <property type="match status" value="1"/>
</dbReference>
<dbReference type="InterPro" id="IPR050473">
    <property type="entry name" value="A2M/Complement_sys"/>
</dbReference>
<dbReference type="Pfam" id="PF07678">
    <property type="entry name" value="TED_complement"/>
    <property type="match status" value="1"/>
</dbReference>
<dbReference type="EnsemblMetazoa" id="ASIC008651-RA">
    <property type="protein sequence ID" value="ASIC008651-PA"/>
    <property type="gene ID" value="ASIC008651"/>
</dbReference>
<dbReference type="STRING" id="74873.A0A084VSM8"/>
<dbReference type="Gene3D" id="2.60.40.10">
    <property type="entry name" value="Immunoglobulins"/>
    <property type="match status" value="1"/>
</dbReference>
<proteinExistence type="predicted"/>
<dbReference type="InterPro" id="IPR001599">
    <property type="entry name" value="Macroglobln_a2"/>
</dbReference>
<dbReference type="InterPro" id="IPR011626">
    <property type="entry name" value="Alpha-macroglobulin_TED"/>
</dbReference>
<dbReference type="VEuPathDB" id="VectorBase:ASIC008651"/>
<gene>
    <name evidence="5" type="ORF">ZHAS_00008651</name>
</gene>
<dbReference type="InterPro" id="IPR008930">
    <property type="entry name" value="Terpenoid_cyclase/PrenylTrfase"/>
</dbReference>
<dbReference type="Gene3D" id="1.50.10.20">
    <property type="match status" value="1"/>
</dbReference>
<evidence type="ECO:0000313" key="5">
    <source>
        <dbReference type="EMBL" id="KFB40972.1"/>
    </source>
</evidence>
<reference evidence="5 7" key="1">
    <citation type="journal article" date="2014" name="BMC Genomics">
        <title>Genome sequence of Anopheles sinensis provides insight into genetics basis of mosquito competence for malaria parasites.</title>
        <authorList>
            <person name="Zhou D."/>
            <person name="Zhang D."/>
            <person name="Ding G."/>
            <person name="Shi L."/>
            <person name="Hou Q."/>
            <person name="Ye Y."/>
            <person name="Xu Y."/>
            <person name="Zhou H."/>
            <person name="Xiong C."/>
            <person name="Li S."/>
            <person name="Yu J."/>
            <person name="Hong S."/>
            <person name="Yu X."/>
            <person name="Zou P."/>
            <person name="Chen C."/>
            <person name="Chang X."/>
            <person name="Wang W."/>
            <person name="Lv Y."/>
            <person name="Sun Y."/>
            <person name="Ma L."/>
            <person name="Shen B."/>
            <person name="Zhu C."/>
        </authorList>
    </citation>
    <scope>NUCLEOTIDE SEQUENCE [LARGE SCALE GENOMIC DNA]</scope>
</reference>
<dbReference type="Gene3D" id="2.60.120.1540">
    <property type="match status" value="1"/>
</dbReference>
<dbReference type="SUPFAM" id="SSF49410">
    <property type="entry name" value="Alpha-macroglobulin receptor domain"/>
    <property type="match status" value="1"/>
</dbReference>